<reference evidence="2 3" key="1">
    <citation type="journal article" date="2016" name="Genome Announc.">
        <title>First Complete Genome Sequence of a Subdivision 6 Acidobacterium Strain.</title>
        <authorList>
            <person name="Huang S."/>
            <person name="Vieira S."/>
            <person name="Bunk B."/>
            <person name="Riedel T."/>
            <person name="Sproer C."/>
            <person name="Overmann J."/>
        </authorList>
    </citation>
    <scope>NUCLEOTIDE SEQUENCE [LARGE SCALE GENOMIC DNA]</scope>
    <source>
        <strain evidence="3">DSM 100886 HEG_-6_39</strain>
    </source>
</reference>
<dbReference type="AlphaFoldDB" id="A0A143PQT8"/>
<dbReference type="KEGG" id="abac:LuPra_04209"/>
<name>A0A143PQT8_LUTPR</name>
<accession>A0A143PQT8</accession>
<dbReference type="RefSeq" id="WP_110172557.1">
    <property type="nucleotide sequence ID" value="NZ_CP015136.1"/>
</dbReference>
<dbReference type="Proteomes" id="UP000076079">
    <property type="component" value="Chromosome"/>
</dbReference>
<gene>
    <name evidence="2" type="ORF">LuPra_04209</name>
</gene>
<organism evidence="2 3">
    <name type="scientific">Luteitalea pratensis</name>
    <dbReference type="NCBI Taxonomy" id="1855912"/>
    <lineage>
        <taxon>Bacteria</taxon>
        <taxon>Pseudomonadati</taxon>
        <taxon>Acidobacteriota</taxon>
        <taxon>Vicinamibacteria</taxon>
        <taxon>Vicinamibacterales</taxon>
        <taxon>Vicinamibacteraceae</taxon>
        <taxon>Luteitalea</taxon>
    </lineage>
</organism>
<evidence type="ECO:0000313" key="2">
    <source>
        <dbReference type="EMBL" id="AMY10965.1"/>
    </source>
</evidence>
<protein>
    <submittedName>
        <fullName evidence="2">Uncharacterized protein</fullName>
    </submittedName>
</protein>
<dbReference type="EMBL" id="CP015136">
    <property type="protein sequence ID" value="AMY10965.1"/>
    <property type="molecule type" value="Genomic_DNA"/>
</dbReference>
<keyword evidence="3" id="KW-1185">Reference proteome</keyword>
<feature type="region of interest" description="Disordered" evidence="1">
    <location>
        <begin position="56"/>
        <end position="83"/>
    </location>
</feature>
<dbReference type="STRING" id="1855912.LuPra_04209"/>
<proteinExistence type="predicted"/>
<sequence>MTVLEQLRTLYFNATRSTIGDDFGNAIDLFKQLTSEEDREKAAVFMEGIAEMRREWGAGSLERGKSARKPPAGATRGARSKQR</sequence>
<evidence type="ECO:0000313" key="3">
    <source>
        <dbReference type="Proteomes" id="UP000076079"/>
    </source>
</evidence>
<reference evidence="3" key="2">
    <citation type="submission" date="2016-04" db="EMBL/GenBank/DDBJ databases">
        <title>First Complete Genome Sequence of a Subdivision 6 Acidobacterium.</title>
        <authorList>
            <person name="Huang S."/>
            <person name="Vieira S."/>
            <person name="Bunk B."/>
            <person name="Riedel T."/>
            <person name="Sproeer C."/>
            <person name="Overmann J."/>
        </authorList>
    </citation>
    <scope>NUCLEOTIDE SEQUENCE [LARGE SCALE GENOMIC DNA]</scope>
    <source>
        <strain evidence="3">DSM 100886 HEG_-6_39</strain>
    </source>
</reference>
<evidence type="ECO:0000256" key="1">
    <source>
        <dbReference type="SAM" id="MobiDB-lite"/>
    </source>
</evidence>